<gene>
    <name evidence="1" type="ORF">HIM_11987</name>
</gene>
<accession>A0A0F7ZWA2</accession>
<dbReference type="OrthoDB" id="4717546at2759"/>
<keyword evidence="2" id="KW-1185">Reference proteome</keyword>
<proteinExistence type="predicted"/>
<dbReference type="AlphaFoldDB" id="A0A0F7ZWA2"/>
<evidence type="ECO:0000313" key="2">
    <source>
        <dbReference type="Proteomes" id="UP000054481"/>
    </source>
</evidence>
<organism evidence="1 2">
    <name type="scientific">Hirsutella minnesotensis 3608</name>
    <dbReference type="NCBI Taxonomy" id="1043627"/>
    <lineage>
        <taxon>Eukaryota</taxon>
        <taxon>Fungi</taxon>
        <taxon>Dikarya</taxon>
        <taxon>Ascomycota</taxon>
        <taxon>Pezizomycotina</taxon>
        <taxon>Sordariomycetes</taxon>
        <taxon>Hypocreomycetidae</taxon>
        <taxon>Hypocreales</taxon>
        <taxon>Ophiocordycipitaceae</taxon>
        <taxon>Hirsutella</taxon>
    </lineage>
</organism>
<name>A0A0F7ZWA2_9HYPO</name>
<reference evidence="1 2" key="1">
    <citation type="journal article" date="2014" name="Genome Biol. Evol.">
        <title>Comparative genomics and transcriptomics analyses reveal divergent lifestyle features of nematode endoparasitic fungus Hirsutella minnesotensis.</title>
        <authorList>
            <person name="Lai Y."/>
            <person name="Liu K."/>
            <person name="Zhang X."/>
            <person name="Zhang X."/>
            <person name="Li K."/>
            <person name="Wang N."/>
            <person name="Shu C."/>
            <person name="Wu Y."/>
            <person name="Wang C."/>
            <person name="Bushley K.E."/>
            <person name="Xiang M."/>
            <person name="Liu X."/>
        </authorList>
    </citation>
    <scope>NUCLEOTIDE SEQUENCE [LARGE SCALE GENOMIC DNA]</scope>
    <source>
        <strain evidence="1 2">3608</strain>
    </source>
</reference>
<sequence>MLTIDHGISGLGPRTVLLVAYLAITVVAERVSLKKTQKTGEQFNIRLTIFEQNPEERACCGEAFQPDCQATLNSTVPGPIKIRNQDNIPTEFADFVESVTDLGAAVAKAIGPNAAKRIEELKKMNLVAACMLKNALLPSGKLDTSVPYATRNEIGKMLQNLFAETKQFVKEHVPELEIVDRCSTKVLRADLTDRNRPALIVQGSLDRPKDERRHVFNFVHFNNGIPLHSQLSGAEANMCYSDLPNRDLMRQYLAERNLLDDQGFLKPSNTESSIGLLGLGLSAGDYFSILINFTKIFSLSNDHEVLVADKTEAAKYPGLLTFISPTDGDVFVLHITGSGFGRPARP</sequence>
<dbReference type="Proteomes" id="UP000054481">
    <property type="component" value="Unassembled WGS sequence"/>
</dbReference>
<dbReference type="EMBL" id="KQ030848">
    <property type="protein sequence ID" value="KJZ68617.1"/>
    <property type="molecule type" value="Genomic_DNA"/>
</dbReference>
<evidence type="ECO:0000313" key="1">
    <source>
        <dbReference type="EMBL" id="KJZ68617.1"/>
    </source>
</evidence>
<protein>
    <submittedName>
        <fullName evidence="1">Uncharacterized protein</fullName>
    </submittedName>
</protein>